<feature type="transmembrane region" description="Helical" evidence="6">
    <location>
        <begin position="297"/>
        <end position="317"/>
    </location>
</feature>
<evidence type="ECO:0000256" key="3">
    <source>
        <dbReference type="ARBA" id="ARBA00022989"/>
    </source>
</evidence>
<evidence type="ECO:0000313" key="8">
    <source>
        <dbReference type="Proteomes" id="UP001280581"/>
    </source>
</evidence>
<dbReference type="Pfam" id="PF13520">
    <property type="entry name" value="AA_permease_2"/>
    <property type="match status" value="1"/>
</dbReference>
<keyword evidence="4 6" id="KW-0472">Membrane</keyword>
<dbReference type="PANTHER" id="PTHR11785:SF353">
    <property type="entry name" value="METHIONINE TRANSPORTER (EUROFUNG)"/>
    <property type="match status" value="1"/>
</dbReference>
<gene>
    <name evidence="7" type="ORF">GRF29_8g79912</name>
</gene>
<dbReference type="Gene3D" id="1.20.1740.10">
    <property type="entry name" value="Amino acid/polyamine transporter I"/>
    <property type="match status" value="1"/>
</dbReference>
<feature type="region of interest" description="Disordered" evidence="5">
    <location>
        <begin position="565"/>
        <end position="587"/>
    </location>
</feature>
<dbReference type="FunFam" id="1.20.1740.10:FF:000025">
    <property type="entry name" value="High-affinity methionine permease"/>
    <property type="match status" value="1"/>
</dbReference>
<keyword evidence="8" id="KW-1185">Reference proteome</keyword>
<feature type="transmembrane region" description="Helical" evidence="6">
    <location>
        <begin position="347"/>
        <end position="366"/>
    </location>
</feature>
<proteinExistence type="predicted"/>
<evidence type="ECO:0008006" key="9">
    <source>
        <dbReference type="Google" id="ProtNLM"/>
    </source>
</evidence>
<dbReference type="PANTHER" id="PTHR11785">
    <property type="entry name" value="AMINO ACID TRANSPORTER"/>
    <property type="match status" value="1"/>
</dbReference>
<evidence type="ECO:0000256" key="1">
    <source>
        <dbReference type="ARBA" id="ARBA00004141"/>
    </source>
</evidence>
<feature type="transmembrane region" description="Helical" evidence="6">
    <location>
        <begin position="427"/>
        <end position="444"/>
    </location>
</feature>
<dbReference type="GO" id="GO:0015179">
    <property type="term" value="F:L-amino acid transmembrane transporter activity"/>
    <property type="evidence" value="ECO:0007669"/>
    <property type="project" value="TreeGrafter"/>
</dbReference>
<dbReference type="AlphaFoldDB" id="A0AAN6M7C6"/>
<keyword evidence="2 6" id="KW-0812">Transmembrane</keyword>
<feature type="transmembrane region" description="Helical" evidence="6">
    <location>
        <begin position="147"/>
        <end position="175"/>
    </location>
</feature>
<feature type="transmembrane region" description="Helical" evidence="6">
    <location>
        <begin position="187"/>
        <end position="204"/>
    </location>
</feature>
<dbReference type="GO" id="GO:0016020">
    <property type="term" value="C:membrane"/>
    <property type="evidence" value="ECO:0007669"/>
    <property type="project" value="UniProtKB-SubCell"/>
</dbReference>
<feature type="transmembrane region" description="Helical" evidence="6">
    <location>
        <begin position="396"/>
        <end position="415"/>
    </location>
</feature>
<keyword evidence="3 6" id="KW-1133">Transmembrane helix</keyword>
<evidence type="ECO:0000256" key="6">
    <source>
        <dbReference type="SAM" id="Phobius"/>
    </source>
</evidence>
<evidence type="ECO:0000313" key="7">
    <source>
        <dbReference type="EMBL" id="KAK3215456.1"/>
    </source>
</evidence>
<evidence type="ECO:0000256" key="2">
    <source>
        <dbReference type="ARBA" id="ARBA00022692"/>
    </source>
</evidence>
<accession>A0AAN6M7C6</accession>
<sequence>MSFFRSRFGGGGGKEDRATTTTVVEANEISDGNLTYVAEQGGNNALPSYQEALGAPVESQSPFGYAVGPVTIIFLNISKMIGTGVYSTPSSILAGTGSVGLSLIFWFIGYLISLSSLAVYLEFASYFPSRSGSEVVYLEQAYPRPRYFFPIAFAVQSVILSFSSGNAIVLAKYLFAMNGHEPSNWELKGAAIAGYTVATLLLTFHTRFSYMLSNGIGTVKVLTLIFVAILGFVVLGGHTKVEDPQINFRDSFAGTATAYGATNAVYRLVFSYGGFENAFNVVNEVKNPVKQLKKHSFIALTIVAVLYMLANVAYFAAVPKAELLKSKEISAALFFRHALGSSGAVKGLNFLIALSSFGNLIAVLLGQSRLIRECGRQGVLPFPRFWASTRPFGTPLGPYAVKWFLTTIMIIAPPAGDAFNFIVDLQVYPDALFKLTMVIGLLLVRRSRRRLNLGASEFRAWDFVVYFNILVQLYLVVMPWYPPATGRYGGDVSFWYATYIVVGIAIIAACGIYYVAWIYVLPRFGSYKIRQEVIVLDNGAQTHSLVKIPLSELATWEATHDAAGRKFHTDSGSDTKNSGTIAEGEKV</sequence>
<organism evidence="7 8">
    <name type="scientific">Pseudopithomyces chartarum</name>
    <dbReference type="NCBI Taxonomy" id="1892770"/>
    <lineage>
        <taxon>Eukaryota</taxon>
        <taxon>Fungi</taxon>
        <taxon>Dikarya</taxon>
        <taxon>Ascomycota</taxon>
        <taxon>Pezizomycotina</taxon>
        <taxon>Dothideomycetes</taxon>
        <taxon>Pleosporomycetidae</taxon>
        <taxon>Pleosporales</taxon>
        <taxon>Massarineae</taxon>
        <taxon>Didymosphaeriaceae</taxon>
        <taxon>Pseudopithomyces</taxon>
    </lineage>
</organism>
<dbReference type="InterPro" id="IPR050598">
    <property type="entry name" value="AminoAcid_Transporter"/>
</dbReference>
<evidence type="ECO:0000256" key="4">
    <source>
        <dbReference type="ARBA" id="ARBA00023136"/>
    </source>
</evidence>
<comment type="caution">
    <text evidence="7">The sequence shown here is derived from an EMBL/GenBank/DDBJ whole genome shotgun (WGS) entry which is preliminary data.</text>
</comment>
<evidence type="ECO:0000256" key="5">
    <source>
        <dbReference type="SAM" id="MobiDB-lite"/>
    </source>
</evidence>
<dbReference type="InterPro" id="IPR002293">
    <property type="entry name" value="AA/rel_permease1"/>
</dbReference>
<feature type="transmembrane region" description="Helical" evidence="6">
    <location>
        <begin position="103"/>
        <end position="127"/>
    </location>
</feature>
<name>A0AAN6M7C6_9PLEO</name>
<feature type="transmembrane region" description="Helical" evidence="6">
    <location>
        <begin position="63"/>
        <end position="82"/>
    </location>
</feature>
<dbReference type="Proteomes" id="UP001280581">
    <property type="component" value="Unassembled WGS sequence"/>
</dbReference>
<feature type="transmembrane region" description="Helical" evidence="6">
    <location>
        <begin position="494"/>
        <end position="521"/>
    </location>
</feature>
<comment type="subcellular location">
    <subcellularLocation>
        <location evidence="1">Membrane</location>
        <topology evidence="1">Multi-pass membrane protein</topology>
    </subcellularLocation>
</comment>
<feature type="transmembrane region" description="Helical" evidence="6">
    <location>
        <begin position="464"/>
        <end position="482"/>
    </location>
</feature>
<reference evidence="7 8" key="1">
    <citation type="submission" date="2021-02" db="EMBL/GenBank/DDBJ databases">
        <title>Genome assembly of Pseudopithomyces chartarum.</title>
        <authorList>
            <person name="Jauregui R."/>
            <person name="Singh J."/>
            <person name="Voisey C."/>
        </authorList>
    </citation>
    <scope>NUCLEOTIDE SEQUENCE [LARGE SCALE GENOMIC DNA]</scope>
    <source>
        <strain evidence="7 8">AGR01</strain>
    </source>
</reference>
<dbReference type="EMBL" id="WVTA01000002">
    <property type="protein sequence ID" value="KAK3215456.1"/>
    <property type="molecule type" value="Genomic_DNA"/>
</dbReference>
<protein>
    <recommendedName>
        <fullName evidence="9">High affinity methionine permease</fullName>
    </recommendedName>
</protein>
<feature type="transmembrane region" description="Helical" evidence="6">
    <location>
        <begin position="216"/>
        <end position="235"/>
    </location>
</feature>